<evidence type="ECO:0000256" key="3">
    <source>
        <dbReference type="ARBA" id="ARBA00023002"/>
    </source>
</evidence>
<dbReference type="Gene3D" id="3.50.50.60">
    <property type="entry name" value="FAD/NAD(P)-binding domain"/>
    <property type="match status" value="3"/>
</dbReference>
<evidence type="ECO:0000256" key="2">
    <source>
        <dbReference type="ARBA" id="ARBA00022827"/>
    </source>
</evidence>
<keyword evidence="2" id="KW-0274">FAD</keyword>
<dbReference type="PANTHER" id="PTHR23023">
    <property type="entry name" value="DIMETHYLANILINE MONOOXYGENASE"/>
    <property type="match status" value="1"/>
</dbReference>
<dbReference type="InterPro" id="IPR050346">
    <property type="entry name" value="FMO-like"/>
</dbReference>
<keyword evidence="4" id="KW-0503">Monooxygenase</keyword>
<accession>A0A2J7ZRZ8</accession>
<sequence length="363" mass="38288">YANRASDRIVAPLPLPGQKTVAPRFRLLDRDGIACVGDYILPGDVVLVVGASNSGEDISRELSAAGAERVLLSARSWQAAGWAEEEAPYGPGGNIHRYPMVSELHADGSASFEGGRRYEGRIDTVIYCTGYSYSFPFLRGAAAAAAAVDDNRVGRLWLDILPLPAPEQTQAEQQAAAGQQGGASPGSAPPLLAPGLSFLGLPWKVVPFPQFELQSKLVARLLSGRASLGPLERMQADVEARTALLRERGLPTRYAHMQNLEQFAYNQALAALCGPDVAPSPAWREQLYRATSALKRARPDDYRDSDLAMYGGEAAAAALAEAEAETAAWLAARLEGREPGAAAGAAAAGAVAVEAAEAGRPRA</sequence>
<keyword evidence="1" id="KW-0285">Flavoprotein</keyword>
<dbReference type="InterPro" id="IPR036188">
    <property type="entry name" value="FAD/NAD-bd_sf"/>
</dbReference>
<feature type="non-terminal residue" evidence="4">
    <location>
        <position position="1"/>
    </location>
</feature>
<dbReference type="GO" id="GO:0004497">
    <property type="term" value="F:monooxygenase activity"/>
    <property type="evidence" value="ECO:0007669"/>
    <property type="project" value="UniProtKB-KW"/>
</dbReference>
<feature type="non-terminal residue" evidence="4">
    <location>
        <position position="363"/>
    </location>
</feature>
<protein>
    <submittedName>
        <fullName evidence="4">Flavin-containing monooxygenase FMO GS-OX-like 4</fullName>
    </submittedName>
</protein>
<evidence type="ECO:0000313" key="5">
    <source>
        <dbReference type="Proteomes" id="UP000236333"/>
    </source>
</evidence>
<evidence type="ECO:0000256" key="1">
    <source>
        <dbReference type="ARBA" id="ARBA00022630"/>
    </source>
</evidence>
<dbReference type="AlphaFoldDB" id="A0A2J7ZRZ8"/>
<dbReference type="OrthoDB" id="66881at2759"/>
<reference evidence="4 5" key="1">
    <citation type="journal article" date="2017" name="Mol. Biol. Evol.">
        <title>The 4-celled Tetrabaena socialis nuclear genome reveals the essential components for genetic control of cell number at the origin of multicellularity in the volvocine lineage.</title>
        <authorList>
            <person name="Featherston J."/>
            <person name="Arakaki Y."/>
            <person name="Hanschen E.R."/>
            <person name="Ferris P.J."/>
            <person name="Michod R.E."/>
            <person name="Olson B.J.S.C."/>
            <person name="Nozaki H."/>
            <person name="Durand P.M."/>
        </authorList>
    </citation>
    <scope>NUCLEOTIDE SEQUENCE [LARGE SCALE GENOMIC DNA]</scope>
    <source>
        <strain evidence="4 5">NIES-571</strain>
    </source>
</reference>
<name>A0A2J7ZRZ8_9CHLO</name>
<gene>
    <name evidence="4" type="ORF">TSOC_010936</name>
</gene>
<keyword evidence="5" id="KW-1185">Reference proteome</keyword>
<dbReference type="EMBL" id="PGGS01000556">
    <property type="protein sequence ID" value="PNH03044.1"/>
    <property type="molecule type" value="Genomic_DNA"/>
</dbReference>
<proteinExistence type="predicted"/>
<dbReference type="Proteomes" id="UP000236333">
    <property type="component" value="Unassembled WGS sequence"/>
</dbReference>
<dbReference type="SUPFAM" id="SSF51905">
    <property type="entry name" value="FAD/NAD(P)-binding domain"/>
    <property type="match status" value="2"/>
</dbReference>
<keyword evidence="3" id="KW-0560">Oxidoreductase</keyword>
<comment type="caution">
    <text evidence="4">The sequence shown here is derived from an EMBL/GenBank/DDBJ whole genome shotgun (WGS) entry which is preliminary data.</text>
</comment>
<organism evidence="4 5">
    <name type="scientific">Tetrabaena socialis</name>
    <dbReference type="NCBI Taxonomy" id="47790"/>
    <lineage>
        <taxon>Eukaryota</taxon>
        <taxon>Viridiplantae</taxon>
        <taxon>Chlorophyta</taxon>
        <taxon>core chlorophytes</taxon>
        <taxon>Chlorophyceae</taxon>
        <taxon>CS clade</taxon>
        <taxon>Chlamydomonadales</taxon>
        <taxon>Tetrabaenaceae</taxon>
        <taxon>Tetrabaena</taxon>
    </lineage>
</organism>
<evidence type="ECO:0000313" key="4">
    <source>
        <dbReference type="EMBL" id="PNH03044.1"/>
    </source>
</evidence>